<dbReference type="Pfam" id="PF11799">
    <property type="entry name" value="IMS_C"/>
    <property type="match status" value="1"/>
</dbReference>
<dbReference type="InterPro" id="IPR017961">
    <property type="entry name" value="DNA_pol_Y-fam_little_finger"/>
</dbReference>
<dbReference type="EC" id="2.7.7.7" evidence="15"/>
<dbReference type="InterPro" id="IPR001126">
    <property type="entry name" value="UmuC"/>
</dbReference>
<evidence type="ECO:0000256" key="10">
    <source>
        <dbReference type="ARBA" id="ARBA00022842"/>
    </source>
</evidence>
<protein>
    <recommendedName>
        <fullName evidence="15">DNA polymerase IV</fullName>
        <shortName evidence="15">Pol IV</shortName>
        <ecNumber evidence="15">2.7.7.7</ecNumber>
    </recommendedName>
</protein>
<organism evidence="17 18">
    <name type="scientific">Loigolactobacillus zhaoyuanensis</name>
    <dbReference type="NCBI Taxonomy" id="2486017"/>
    <lineage>
        <taxon>Bacteria</taxon>
        <taxon>Bacillati</taxon>
        <taxon>Bacillota</taxon>
        <taxon>Bacilli</taxon>
        <taxon>Lactobacillales</taxon>
        <taxon>Lactobacillaceae</taxon>
        <taxon>Loigolactobacillus</taxon>
    </lineage>
</organism>
<accession>A0ABW8UB16</accession>
<comment type="subunit">
    <text evidence="15">Monomer.</text>
</comment>
<keyword evidence="12 15" id="KW-0238">DNA-binding</keyword>
<comment type="similarity">
    <text evidence="2 15">Belongs to the DNA polymerase type-Y family.</text>
</comment>
<dbReference type="InterPro" id="IPR050116">
    <property type="entry name" value="DNA_polymerase-Y"/>
</dbReference>
<feature type="active site" evidence="15">
    <location>
        <position position="123"/>
    </location>
</feature>
<evidence type="ECO:0000256" key="11">
    <source>
        <dbReference type="ARBA" id="ARBA00022932"/>
    </source>
</evidence>
<dbReference type="Pfam" id="PF21999">
    <property type="entry name" value="IMS_HHH_1"/>
    <property type="match status" value="1"/>
</dbReference>
<dbReference type="PROSITE" id="PS50173">
    <property type="entry name" value="UMUC"/>
    <property type="match status" value="1"/>
</dbReference>
<evidence type="ECO:0000256" key="6">
    <source>
        <dbReference type="ARBA" id="ARBA00022695"/>
    </source>
</evidence>
<gene>
    <name evidence="15 17" type="primary">dinB</name>
    <name evidence="17" type="ORF">ACEN34_05470</name>
</gene>
<keyword evidence="13 15" id="KW-0234">DNA repair</keyword>
<keyword evidence="9 15" id="KW-0227">DNA damage</keyword>
<evidence type="ECO:0000256" key="8">
    <source>
        <dbReference type="ARBA" id="ARBA00022723"/>
    </source>
</evidence>
<keyword evidence="6 15" id="KW-0548">Nucleotidyltransferase</keyword>
<evidence type="ECO:0000256" key="7">
    <source>
        <dbReference type="ARBA" id="ARBA00022705"/>
    </source>
</evidence>
<dbReference type="PANTHER" id="PTHR11076">
    <property type="entry name" value="DNA REPAIR POLYMERASE UMUC / TRANSFERASE FAMILY MEMBER"/>
    <property type="match status" value="1"/>
</dbReference>
<dbReference type="HAMAP" id="MF_01113">
    <property type="entry name" value="DNApol_IV"/>
    <property type="match status" value="1"/>
</dbReference>
<evidence type="ECO:0000256" key="1">
    <source>
        <dbReference type="ARBA" id="ARBA00004496"/>
    </source>
</evidence>
<dbReference type="InterPro" id="IPR053848">
    <property type="entry name" value="IMS_HHH_1"/>
</dbReference>
<keyword evidence="5 15" id="KW-0808">Transferase</keyword>
<feature type="domain" description="UmuC" evidence="16">
    <location>
        <begin position="20"/>
        <end position="204"/>
    </location>
</feature>
<dbReference type="Proteomes" id="UP001625389">
    <property type="component" value="Unassembled WGS sequence"/>
</dbReference>
<comment type="caution">
    <text evidence="17">The sequence shown here is derived from an EMBL/GenBank/DDBJ whole genome shotgun (WGS) entry which is preliminary data.</text>
</comment>
<keyword evidence="3 15" id="KW-0515">Mutator protein</keyword>
<dbReference type="InterPro" id="IPR036775">
    <property type="entry name" value="DNA_pol_Y-fam_lit_finger_sf"/>
</dbReference>
<evidence type="ECO:0000256" key="3">
    <source>
        <dbReference type="ARBA" id="ARBA00022457"/>
    </source>
</evidence>
<reference evidence="17 18" key="1">
    <citation type="submission" date="2024-08" db="EMBL/GenBank/DDBJ databases">
        <authorList>
            <person name="Arias E."/>
        </authorList>
    </citation>
    <scope>NUCLEOTIDE SEQUENCE [LARGE SCALE GENOMIC DNA]</scope>
    <source>
        <strain evidence="17 18">FAM 25317</strain>
    </source>
</reference>
<evidence type="ECO:0000259" key="16">
    <source>
        <dbReference type="PROSITE" id="PS50173"/>
    </source>
</evidence>
<dbReference type="GO" id="GO:0003887">
    <property type="term" value="F:DNA-directed DNA polymerase activity"/>
    <property type="evidence" value="ECO:0007669"/>
    <property type="project" value="UniProtKB-EC"/>
</dbReference>
<proteinExistence type="inferred from homology"/>
<feature type="binding site" evidence="15">
    <location>
        <position position="122"/>
    </location>
    <ligand>
        <name>Mg(2+)</name>
        <dbReference type="ChEBI" id="CHEBI:18420"/>
    </ligand>
</feature>
<keyword evidence="7 15" id="KW-0235">DNA replication</keyword>
<keyword evidence="10 15" id="KW-0460">Magnesium</keyword>
<dbReference type="NCBIfam" id="NF002677">
    <property type="entry name" value="PRK02406.1"/>
    <property type="match status" value="1"/>
</dbReference>
<evidence type="ECO:0000256" key="2">
    <source>
        <dbReference type="ARBA" id="ARBA00010945"/>
    </source>
</evidence>
<dbReference type="InterPro" id="IPR043502">
    <property type="entry name" value="DNA/RNA_pol_sf"/>
</dbReference>
<dbReference type="Gene3D" id="1.10.150.20">
    <property type="entry name" value="5' to 3' exonuclease, C-terminal subdomain"/>
    <property type="match status" value="1"/>
</dbReference>
<evidence type="ECO:0000256" key="12">
    <source>
        <dbReference type="ARBA" id="ARBA00023125"/>
    </source>
</evidence>
<dbReference type="InterPro" id="IPR043128">
    <property type="entry name" value="Rev_trsase/Diguanyl_cyclase"/>
</dbReference>
<dbReference type="CDD" id="cd03586">
    <property type="entry name" value="PolY_Pol_IV_kappa"/>
    <property type="match status" value="1"/>
</dbReference>
<keyword evidence="8 15" id="KW-0479">Metal-binding</keyword>
<dbReference type="Gene3D" id="3.30.70.270">
    <property type="match status" value="1"/>
</dbReference>
<evidence type="ECO:0000256" key="13">
    <source>
        <dbReference type="ARBA" id="ARBA00023204"/>
    </source>
</evidence>
<dbReference type="Gene3D" id="3.40.1170.60">
    <property type="match status" value="1"/>
</dbReference>
<evidence type="ECO:0000256" key="14">
    <source>
        <dbReference type="ARBA" id="ARBA00049244"/>
    </source>
</evidence>
<keyword evidence="4 15" id="KW-0963">Cytoplasm</keyword>
<feature type="site" description="Substrate discrimination" evidence="15">
    <location>
        <position position="29"/>
    </location>
</feature>
<dbReference type="Gene3D" id="3.30.1490.100">
    <property type="entry name" value="DNA polymerase, Y-family, little finger domain"/>
    <property type="match status" value="1"/>
</dbReference>
<comment type="subcellular location">
    <subcellularLocation>
        <location evidence="1 15">Cytoplasm</location>
    </subcellularLocation>
</comment>
<comment type="function">
    <text evidence="15">Poorly processive, error-prone DNA polymerase involved in untargeted mutagenesis. Copies undamaged DNA at stalled replication forks, which arise in vivo from mismatched or misaligned primer ends. These misaligned primers can be extended by PolIV. Exhibits no 3'-5' exonuclease (proofreading) activity. May be involved in translesional synthesis, in conjunction with the beta clamp from PolIII.</text>
</comment>
<evidence type="ECO:0000256" key="9">
    <source>
        <dbReference type="ARBA" id="ARBA00022763"/>
    </source>
</evidence>
<comment type="catalytic activity">
    <reaction evidence="14 15">
        <text>DNA(n) + a 2'-deoxyribonucleoside 5'-triphosphate = DNA(n+1) + diphosphate</text>
        <dbReference type="Rhea" id="RHEA:22508"/>
        <dbReference type="Rhea" id="RHEA-COMP:17339"/>
        <dbReference type="Rhea" id="RHEA-COMP:17340"/>
        <dbReference type="ChEBI" id="CHEBI:33019"/>
        <dbReference type="ChEBI" id="CHEBI:61560"/>
        <dbReference type="ChEBI" id="CHEBI:173112"/>
        <dbReference type="EC" id="2.7.7.7"/>
    </reaction>
</comment>
<name>A0ABW8UB16_9LACO</name>
<evidence type="ECO:0000256" key="15">
    <source>
        <dbReference type="HAMAP-Rule" id="MF_01113"/>
    </source>
</evidence>
<dbReference type="PANTHER" id="PTHR11076:SF33">
    <property type="entry name" value="DNA POLYMERASE KAPPA"/>
    <property type="match status" value="1"/>
</dbReference>
<feature type="binding site" evidence="15">
    <location>
        <position position="24"/>
    </location>
    <ligand>
        <name>Mg(2+)</name>
        <dbReference type="ChEBI" id="CHEBI:18420"/>
    </ligand>
</feature>
<evidence type="ECO:0000256" key="4">
    <source>
        <dbReference type="ARBA" id="ARBA00022490"/>
    </source>
</evidence>
<dbReference type="SUPFAM" id="SSF56672">
    <property type="entry name" value="DNA/RNA polymerases"/>
    <property type="match status" value="1"/>
</dbReference>
<comment type="cofactor">
    <cofactor evidence="15">
        <name>Mg(2+)</name>
        <dbReference type="ChEBI" id="CHEBI:18420"/>
    </cofactor>
    <text evidence="15">Binds 2 magnesium ions per subunit.</text>
</comment>
<sequence length="379" mass="42586">MATTVGVLQIPLTNDLSRKIIHVDMDAFYASIEEREHPEFVGKPLIIARDPSDSGGKGVVTTANYTARQFGVHSAMAAQKALELCPKAIFKRPDFTLYRSVSEQVHAIFQRYTSVIEYVALDEAYLDVTANKVDLASAVQLARKIQVEIKQATQLTSSTGISYNKFLAKMASDYRKPAGTTVIMPEQALAFLNDLPIEKFHGVGKKTVPKLHELDIYTGADLKRLTELELIQRFGKMGDQLYRHVHGVDLRPVEYQRQRKSVGREATFGQPLSSEEQVNAELRVLARGVAKNLAKTQKHGKTIVLKWRNRDFETTTKRLTLTDYIAEETAITYYAQQLWDESGSLDKGVRLLGVTVTTLDPMAFEEISLPLFNHLKQDL</sequence>
<evidence type="ECO:0000313" key="17">
    <source>
        <dbReference type="EMBL" id="MFL2029064.1"/>
    </source>
</evidence>
<dbReference type="EMBL" id="JBGQPK010000016">
    <property type="protein sequence ID" value="MFL2029064.1"/>
    <property type="molecule type" value="Genomic_DNA"/>
</dbReference>
<dbReference type="SUPFAM" id="SSF100879">
    <property type="entry name" value="Lesion bypass DNA polymerase (Y-family), little finger domain"/>
    <property type="match status" value="1"/>
</dbReference>
<evidence type="ECO:0000313" key="18">
    <source>
        <dbReference type="Proteomes" id="UP001625389"/>
    </source>
</evidence>
<dbReference type="InterPro" id="IPR022880">
    <property type="entry name" value="DNApol_IV"/>
</dbReference>
<keyword evidence="18" id="KW-1185">Reference proteome</keyword>
<dbReference type="Pfam" id="PF00817">
    <property type="entry name" value="IMS"/>
    <property type="match status" value="1"/>
</dbReference>
<keyword evidence="11 15" id="KW-0239">DNA-directed DNA polymerase</keyword>
<evidence type="ECO:0000256" key="5">
    <source>
        <dbReference type="ARBA" id="ARBA00022679"/>
    </source>
</evidence>
<dbReference type="RefSeq" id="WP_407137214.1">
    <property type="nucleotide sequence ID" value="NZ_JBGQPK010000016.1"/>
</dbReference>